<name>A0ABV5I5R8_9RHOB</name>
<evidence type="ECO:0000313" key="2">
    <source>
        <dbReference type="Proteomes" id="UP001589670"/>
    </source>
</evidence>
<keyword evidence="2" id="KW-1185">Reference proteome</keyword>
<proteinExistence type="predicted"/>
<sequence length="63" mass="7127">MTEIFTRAALAQQTLPELHVLFRQAQAQLVNCELGSHEHFAHAANLQNVRREIAIRTNPAPRP</sequence>
<dbReference type="RefSeq" id="WP_377071259.1">
    <property type="nucleotide sequence ID" value="NZ_JBHMEC010000038.1"/>
</dbReference>
<comment type="caution">
    <text evidence="1">The sequence shown here is derived from an EMBL/GenBank/DDBJ whole genome shotgun (WGS) entry which is preliminary data.</text>
</comment>
<gene>
    <name evidence="1" type="ORF">ACFFU4_17910</name>
</gene>
<dbReference type="Proteomes" id="UP001589670">
    <property type="component" value="Unassembled WGS sequence"/>
</dbReference>
<accession>A0ABV5I5R8</accession>
<organism evidence="1 2">
    <name type="scientific">Roseovarius ramblicola</name>
    <dbReference type="NCBI Taxonomy" id="2022336"/>
    <lineage>
        <taxon>Bacteria</taxon>
        <taxon>Pseudomonadati</taxon>
        <taxon>Pseudomonadota</taxon>
        <taxon>Alphaproteobacteria</taxon>
        <taxon>Rhodobacterales</taxon>
        <taxon>Roseobacteraceae</taxon>
        <taxon>Roseovarius</taxon>
    </lineage>
</organism>
<evidence type="ECO:0000313" key="1">
    <source>
        <dbReference type="EMBL" id="MFB9151629.1"/>
    </source>
</evidence>
<dbReference type="EMBL" id="JBHMEC010000038">
    <property type="protein sequence ID" value="MFB9151629.1"/>
    <property type="molecule type" value="Genomic_DNA"/>
</dbReference>
<reference evidence="1 2" key="1">
    <citation type="submission" date="2024-09" db="EMBL/GenBank/DDBJ databases">
        <authorList>
            <person name="Sun Q."/>
            <person name="Mori K."/>
        </authorList>
    </citation>
    <scope>NUCLEOTIDE SEQUENCE [LARGE SCALE GENOMIC DNA]</scope>
    <source>
        <strain evidence="1 2">CECT 9424</strain>
    </source>
</reference>
<protein>
    <submittedName>
        <fullName evidence="1">Uncharacterized protein</fullName>
    </submittedName>
</protein>